<dbReference type="Proteomes" id="UP000029096">
    <property type="component" value="Unassembled WGS sequence"/>
</dbReference>
<keyword evidence="3" id="KW-0560">Oxidoreductase</keyword>
<dbReference type="Pfam" id="PF00881">
    <property type="entry name" value="Nitroreductase"/>
    <property type="match status" value="1"/>
</dbReference>
<dbReference type="CDD" id="cd02140">
    <property type="entry name" value="Frm2-like"/>
    <property type="match status" value="1"/>
</dbReference>
<dbReference type="InterPro" id="IPR029479">
    <property type="entry name" value="Nitroreductase"/>
</dbReference>
<evidence type="ECO:0000256" key="3">
    <source>
        <dbReference type="ARBA" id="ARBA00023002"/>
    </source>
</evidence>
<keyword evidence="2" id="KW-0963">Cytoplasm</keyword>
<evidence type="ECO:0000313" key="6">
    <source>
        <dbReference type="Proteomes" id="UP000029096"/>
    </source>
</evidence>
<dbReference type="SUPFAM" id="SSF55469">
    <property type="entry name" value="FMN-dependent nitroreductase-like"/>
    <property type="match status" value="1"/>
</dbReference>
<dbReference type="GO" id="GO:0034599">
    <property type="term" value="P:cellular response to oxidative stress"/>
    <property type="evidence" value="ECO:0007669"/>
    <property type="project" value="InterPro"/>
</dbReference>
<comment type="caution">
    <text evidence="5">The sequence shown here is derived from an EMBL/GenBank/DDBJ whole genome shotgun (WGS) entry which is preliminary data.</text>
</comment>
<dbReference type="RefSeq" id="WP_033521425.1">
    <property type="nucleotide sequence ID" value="NZ_JDUS01000007.1"/>
</dbReference>
<dbReference type="InterPro" id="IPR033877">
    <property type="entry name" value="Frm2/Hbn1"/>
</dbReference>
<dbReference type="EMBL" id="JGYP01000002">
    <property type="protein sequence ID" value="KFI46008.1"/>
    <property type="molecule type" value="Genomic_DNA"/>
</dbReference>
<dbReference type="AlphaFoldDB" id="A0A086ZHK8"/>
<accession>A0A086ZHK8</accession>
<dbReference type="Gene3D" id="3.40.109.10">
    <property type="entry name" value="NADH Oxidase"/>
    <property type="match status" value="1"/>
</dbReference>
<dbReference type="PANTHER" id="PTHR43035">
    <property type="entry name" value="FATTY ACID REPRESSION MUTANT PROTEIN 2-RELATED"/>
    <property type="match status" value="1"/>
</dbReference>
<keyword evidence="6" id="KW-1185">Reference proteome</keyword>
<proteinExistence type="predicted"/>
<protein>
    <submittedName>
        <fullName evidence="5">Nitroreductase domain</fullName>
    </submittedName>
</protein>
<evidence type="ECO:0000313" key="5">
    <source>
        <dbReference type="EMBL" id="KFI46008.1"/>
    </source>
</evidence>
<evidence type="ECO:0000256" key="2">
    <source>
        <dbReference type="ARBA" id="ARBA00022490"/>
    </source>
</evidence>
<dbReference type="PANTHER" id="PTHR43035:SF1">
    <property type="entry name" value="FATTY ACID REPRESSION MUTANT PROTEIN 2-RELATED"/>
    <property type="match status" value="1"/>
</dbReference>
<name>A0A086ZHK8_9BIFI</name>
<dbReference type="FunFam" id="3.40.109.10:FF:000001">
    <property type="entry name" value="Nitroreductase family"/>
    <property type="match status" value="1"/>
</dbReference>
<feature type="domain" description="Nitroreductase" evidence="4">
    <location>
        <begin position="9"/>
        <end position="178"/>
    </location>
</feature>
<dbReference type="GO" id="GO:0005737">
    <property type="term" value="C:cytoplasm"/>
    <property type="evidence" value="ECO:0007669"/>
    <property type="project" value="UniProtKB-SubCell"/>
</dbReference>
<sequence length="201" mass="22144">MSDFVETLEGRHSQYMLQGTSKLSDDELVDLIGRVVVAVPSGFNIQAQRVVLLFGQEHDKLWNDIVKGALRKVAASDEAFAKTSAKIDTFAAAHGTVLYFDDENGVRQLSEQFPTYADAFPTYAQQAQGMVQLAVWSALSEAGIGASLQHYNPLIDDAVREAFDIPADWRLTAQMPFGDFETATGNTERMPASERVRVLGR</sequence>
<dbReference type="OrthoDB" id="9810617at2"/>
<dbReference type="GO" id="GO:0016491">
    <property type="term" value="F:oxidoreductase activity"/>
    <property type="evidence" value="ECO:0007669"/>
    <property type="project" value="UniProtKB-KW"/>
</dbReference>
<dbReference type="InterPro" id="IPR000415">
    <property type="entry name" value="Nitroreductase-like"/>
</dbReference>
<evidence type="ECO:0000256" key="1">
    <source>
        <dbReference type="ARBA" id="ARBA00004496"/>
    </source>
</evidence>
<evidence type="ECO:0000259" key="4">
    <source>
        <dbReference type="Pfam" id="PF00881"/>
    </source>
</evidence>
<comment type="subcellular location">
    <subcellularLocation>
        <location evidence="1">Cytoplasm</location>
    </subcellularLocation>
</comment>
<gene>
    <name evidence="5" type="ORF">BBOH_0815</name>
</gene>
<dbReference type="eggNOG" id="COG3560">
    <property type="taxonomic scope" value="Bacteria"/>
</dbReference>
<organism evidence="5 6">
    <name type="scientific">Bifidobacterium bohemicum DSM 22767</name>
    <dbReference type="NCBI Taxonomy" id="1437606"/>
    <lineage>
        <taxon>Bacteria</taxon>
        <taxon>Bacillati</taxon>
        <taxon>Actinomycetota</taxon>
        <taxon>Actinomycetes</taxon>
        <taxon>Bifidobacteriales</taxon>
        <taxon>Bifidobacteriaceae</taxon>
        <taxon>Bifidobacterium</taxon>
    </lineage>
</organism>
<reference evidence="5 6" key="1">
    <citation type="submission" date="2014-03" db="EMBL/GenBank/DDBJ databases">
        <title>Genomics of Bifidobacteria.</title>
        <authorList>
            <person name="Ventura M."/>
            <person name="Milani C."/>
            <person name="Lugli G.A."/>
        </authorList>
    </citation>
    <scope>NUCLEOTIDE SEQUENCE [LARGE SCALE GENOMIC DNA]</scope>
    <source>
        <strain evidence="5 6">DSM 22767</strain>
    </source>
</reference>